<reference evidence="1" key="1">
    <citation type="journal article" date="2019" name="PLoS Negl. Trop. Dis.">
        <title>Revisiting the worldwide diversity of Leptospira species in the environment.</title>
        <authorList>
            <person name="Vincent A.T."/>
            <person name="Schiettekatte O."/>
            <person name="Bourhy P."/>
            <person name="Veyrier F.J."/>
            <person name="Picardeau M."/>
        </authorList>
    </citation>
    <scope>NUCLEOTIDE SEQUENCE [LARGE SCALE GENOMIC DNA]</scope>
    <source>
        <strain evidence="1">201702476</strain>
    </source>
</reference>
<dbReference type="NCBIfam" id="NF047736">
    <property type="entry name" value="LIC_10202_fam"/>
    <property type="match status" value="1"/>
</dbReference>
<accession>A0A4R9K490</accession>
<dbReference type="Proteomes" id="UP000297693">
    <property type="component" value="Unassembled WGS sequence"/>
</dbReference>
<gene>
    <name evidence="1" type="ORF">EHQ58_07395</name>
</gene>
<dbReference type="AlphaFoldDB" id="A0A4R9K490"/>
<dbReference type="EMBL" id="RQGD01000022">
    <property type="protein sequence ID" value="TGL60311.1"/>
    <property type="molecule type" value="Genomic_DNA"/>
</dbReference>
<comment type="caution">
    <text evidence="1">The sequence shown here is derived from an EMBL/GenBank/DDBJ whole genome shotgun (WGS) entry which is preliminary data.</text>
</comment>
<name>A0A4R9K490_9LEPT</name>
<protein>
    <submittedName>
        <fullName evidence="1">Uncharacterized protein</fullName>
    </submittedName>
</protein>
<dbReference type="RefSeq" id="WP_135623236.1">
    <property type="nucleotide sequence ID" value="NZ_RQGD01000022.1"/>
</dbReference>
<keyword evidence="2" id="KW-1185">Reference proteome</keyword>
<evidence type="ECO:0000313" key="2">
    <source>
        <dbReference type="Proteomes" id="UP000297693"/>
    </source>
</evidence>
<dbReference type="OrthoDB" id="334924at2"/>
<evidence type="ECO:0000313" key="1">
    <source>
        <dbReference type="EMBL" id="TGL60311.1"/>
    </source>
</evidence>
<organism evidence="1 2">
    <name type="scientific">Leptospira ognonensis</name>
    <dbReference type="NCBI Taxonomy" id="2484945"/>
    <lineage>
        <taxon>Bacteria</taxon>
        <taxon>Pseudomonadati</taxon>
        <taxon>Spirochaetota</taxon>
        <taxon>Spirochaetia</taxon>
        <taxon>Leptospirales</taxon>
        <taxon>Leptospiraceae</taxon>
        <taxon>Leptospira</taxon>
    </lineage>
</organism>
<proteinExistence type="predicted"/>
<sequence>MENEPLIEPSPFLEIRDPALSVQEIIQEIESKIVLPPPSSLEWERISKMEFQPESPEGFRKFDPAGTAFLFEKGISPPKFTNPKLWFIKGPFKFLLTRIIEFYGLVDKKLSENRIKAFFSVLHELIRLTKRIQKIEIRLEKFYSTYLLKKDISPDYQNIDFGWSTFQYFDMPGKLNLWDNAIADLKSKNQVTVLLPTWGYILKELTIANIRFEAFSNIEEEVNFIKSKISSHISKVNSLFPLRSFLPPNSDVLIFIPLNRFPSFLLNQLFIELSSGMTKGHDVYFSIQSDHAADSSPFQDIEVTKVDVKKLPAYLEPLGFARERNLTHQETMKILRYTKIN</sequence>